<feature type="domain" description="Cadherin" evidence="14">
    <location>
        <begin position="647"/>
        <end position="752"/>
    </location>
</feature>
<evidence type="ECO:0000256" key="2">
    <source>
        <dbReference type="ARBA" id="ARBA00022536"/>
    </source>
</evidence>
<dbReference type="GO" id="GO:0005886">
    <property type="term" value="C:plasma membrane"/>
    <property type="evidence" value="ECO:0007669"/>
    <property type="project" value="InterPro"/>
</dbReference>
<feature type="domain" description="Cadherin" evidence="14">
    <location>
        <begin position="1259"/>
        <end position="1366"/>
    </location>
</feature>
<dbReference type="OrthoDB" id="6252479at2759"/>
<feature type="domain" description="Cadherin" evidence="14">
    <location>
        <begin position="213"/>
        <end position="343"/>
    </location>
</feature>
<keyword evidence="6 12" id="KW-0106">Calcium</keyword>
<feature type="domain" description="Cadherin" evidence="14">
    <location>
        <begin position="1595"/>
        <end position="1692"/>
    </location>
</feature>
<feature type="domain" description="Cadherin" evidence="14">
    <location>
        <begin position="2034"/>
        <end position="2138"/>
    </location>
</feature>
<gene>
    <name evidence="15" type="ORF">B4U79_13776</name>
</gene>
<comment type="caution">
    <text evidence="15">The sequence shown here is derived from an EMBL/GenBank/DDBJ whole genome shotgun (WGS) entry which is preliminary data.</text>
</comment>
<feature type="domain" description="Cadherin" evidence="14">
    <location>
        <begin position="514"/>
        <end position="636"/>
    </location>
</feature>
<dbReference type="GO" id="GO:0005911">
    <property type="term" value="C:cell-cell junction"/>
    <property type="evidence" value="ECO:0007669"/>
    <property type="project" value="TreeGrafter"/>
</dbReference>
<evidence type="ECO:0000313" key="16">
    <source>
        <dbReference type="Proteomes" id="UP000285301"/>
    </source>
</evidence>
<keyword evidence="8" id="KW-1133">Transmembrane helix</keyword>
<dbReference type="CDD" id="cd11304">
    <property type="entry name" value="Cadherin_repeat"/>
    <property type="match status" value="16"/>
</dbReference>
<feature type="domain" description="Cadherin" evidence="14">
    <location>
        <begin position="2139"/>
        <end position="2212"/>
    </location>
</feature>
<dbReference type="Pfam" id="PF00028">
    <property type="entry name" value="Cadherin"/>
    <property type="match status" value="14"/>
</dbReference>
<protein>
    <submittedName>
        <fullName evidence="15">Fat-like cadherin-related tumor suppressor isoform X5</fullName>
    </submittedName>
</protein>
<dbReference type="Gene3D" id="2.60.40.60">
    <property type="entry name" value="Cadherins"/>
    <property type="match status" value="17"/>
</dbReference>
<feature type="domain" description="Cadherin" evidence="14">
    <location>
        <begin position="1931"/>
        <end position="2033"/>
    </location>
</feature>
<dbReference type="EMBL" id="NCKU01000868">
    <property type="protein sequence ID" value="RWS13849.1"/>
    <property type="molecule type" value="Genomic_DNA"/>
</dbReference>
<feature type="domain" description="Cadherin" evidence="14">
    <location>
        <begin position="1495"/>
        <end position="1592"/>
    </location>
</feature>
<keyword evidence="2" id="KW-0245">EGF-like domain</keyword>
<dbReference type="FunFam" id="2.60.40.60:FF:000015">
    <property type="entry name" value="FAT atypical cadherin 1"/>
    <property type="match status" value="2"/>
</dbReference>
<keyword evidence="3" id="KW-0812">Transmembrane</keyword>
<evidence type="ECO:0000256" key="6">
    <source>
        <dbReference type="ARBA" id="ARBA00022837"/>
    </source>
</evidence>
<dbReference type="STRING" id="1965070.A0A443REY3"/>
<dbReference type="Proteomes" id="UP000285301">
    <property type="component" value="Unassembled WGS sequence"/>
</dbReference>
<dbReference type="FunFam" id="2.60.40.60:FF:000064">
    <property type="entry name" value="FAT atypical cadherin 1"/>
    <property type="match status" value="1"/>
</dbReference>
<comment type="subcellular location">
    <subcellularLocation>
        <location evidence="1">Membrane</location>
        <topology evidence="1">Single-pass membrane protein</topology>
    </subcellularLocation>
</comment>
<feature type="region of interest" description="Disordered" evidence="13">
    <location>
        <begin position="343"/>
        <end position="373"/>
    </location>
</feature>
<keyword evidence="5" id="KW-0677">Repeat</keyword>
<dbReference type="FunFam" id="2.60.40.60:FF:000020">
    <property type="entry name" value="Dachsous cadherin-related 1b"/>
    <property type="match status" value="1"/>
</dbReference>
<dbReference type="GO" id="GO:0030855">
    <property type="term" value="P:epithelial cell differentiation"/>
    <property type="evidence" value="ECO:0007669"/>
    <property type="project" value="UniProtKB-ARBA"/>
</dbReference>
<evidence type="ECO:0000256" key="13">
    <source>
        <dbReference type="SAM" id="MobiDB-lite"/>
    </source>
</evidence>
<dbReference type="GO" id="GO:0001736">
    <property type="term" value="P:establishment of planar polarity"/>
    <property type="evidence" value="ECO:0007669"/>
    <property type="project" value="UniProtKB-ARBA"/>
</dbReference>
<keyword evidence="4" id="KW-0732">Signal</keyword>
<evidence type="ECO:0000259" key="14">
    <source>
        <dbReference type="PROSITE" id="PS50268"/>
    </source>
</evidence>
<feature type="domain" description="Cadherin" evidence="14">
    <location>
        <begin position="1367"/>
        <end position="1476"/>
    </location>
</feature>
<dbReference type="InterPro" id="IPR002126">
    <property type="entry name" value="Cadherin-like_dom"/>
</dbReference>
<sequence>LSSVFALVVDASIANDALTNTADNNNNSPFENKGEDFEDEETAAFNNEVSTASANPGAAEIRFEESFKFTKTFYNVSIPENSQGKTYATVVVPHASVGSPRKQRPTSGAQHFSPYAKMGIYVSDAALTVRYKIISGDDKKIFKAEARRVGDFVFLMIRTRTSETVLNREQLDNYRLVVRATITSNRNEHFRIKTKCEVHVQVEDVNDLIPYFYITDYDVNVPEDIAVDSNLVRVSAFDADAGINGEVYYSLEESSDASVVSKMFAVHPTMGIVTNTRLFTSDTSSEQTGTGKREYRLTILATDRRTNLYKSHKSLYSGMYYVAMSKANLKITVESVNKHPPKLRIEQHSSSSPSPPSLITSQTSKSTSTSSPLDSPLVYAIVRVDDDDGEHSIFGRICSLTIEDGNDLNMFVISNSSTSSKEYYIELKRPYSLSPSMYNATLKASRSGYPRLNPNGFGLEFNLTLKAVDCGGLFTTKSVNVVLNPFSAKSSWNPFSSSSFPIWSIISLLKPTFKKEYYFAEIHEIALIGSEVLHLEVDIPFHSDSNVYIETKLGSLPLVSYSIMNGNYQQVFGITSNGVIFTRKELDFEKQNEYTIVIAAHLRSPVTGAAIMSSSSFSTTQVHIKVIDDNDNDPIFSNQSSKLSFSSPHFASLIFDENKPNGSLLCSVLATDADSGENGFISYAFTNSERIPFAINQETGEIRTTEVIDYEAGAREYFLIVRASDWGIPFRRHSELVINVTIRDTNDHRPQFERKDCTAYIPFKTKPYSEIITLSAIDFDARSLVTYKMASNPPGDDLSNCFELDEITGVLRLKCYLKEYLNSDSPKETYVNVSATDGQHFADVMPIKIVIVETKDALPVTQRKSHRRRATTESILVECKSENVGIIEKIKRHMLRDSNSVVESSSSTSDGKANAQIKSLTVPQINANKPIIHPNIPKVIYIRENIPRGHSFMTLSADDADEGYNGLLIWSLNVNEYEETNMFKTMPFDVDMFSGKLKAIDSIDRETQSKYKLNVTVCDLGSNPGQLCSSRDLEIIVDDDNDNQPKFESSIYYFSVPEDTKSGSTVGRLQAEDIDLSHNSVLTYSLLNHRKYFAVDLATGSLSTREKLDREEVAKYKLHVTVNDNGVPSMSSTATVIIDIIDVNDNAPQFREPHYFARVREDLPIGTVVTKINAFDYDAGSNAKIKYSFRRDGNEDSHFSIDHLMGTIRISKELDFEEKQLYNLTIIAEDHGDPVLSSKVSLLIEVEDVDENEYAPRFSDFVASGSVAENSPLGTYVMTVNALDDDIYSGLPGDRSVVYQLVEGDGLGMFDIDSKGNIYTAAVLDRETNWRYWLTVVAKDKAAVPKSSHTHLFIEVKDENDNAPITVEPFYFVKIEENASIATTIIQLQAYDPDVNGESSEINYRILNDGKDCVFKIDSKTGIIQTKARLDHELQTQYVLDIEISENAIGENGHYLTSKTPVIINVLDVNDNKPQFVHTIFLCQTYNNLKDTIPICQVVAYDADDVGSNQMVANDNGKLSFSIIDDNEFFRIDESSGAIYFKGSGNISKGKYYLIVKAFDNGSPRHSSQAKVLIEVLDSEKEIENENHAPELDSESVDTNIELSENEKIGTLITFIKALDADDDKICSHIVDGNSAGVFASFEGALFVAKRIDYESSQKFVLTIMLTDVTNKQYLSQITIAIVDINDNIPRFLQDLYTINIFENITKETVIFTLEVDDVDIYDNNVFSLYSSGSPQSLNKFTIEQWTGKLRVKESLDHEVCKQHVLIVEAADSSVTTDGISSAKMMKTSPDQSRPTLPPFVSSSHRSFTKIVINVLDVNDHSPKFISTSNEVKIPENSAVGTSVISLLAIDADTGINAEITYSITSGNVNDVFGIDEQLGYIFIQKPLNVKLQPEYYLAVKAIDGGDIPLSSSTNVHIIVTVPDNLPPEFPKREYIIDLKEDAKVGYIITSAVKAISRQSLFYELTEDGEDSPNFGINLNTGEIYLKKSIDYETNPLHKLKVSATNLMGANDSTLVLINVLDVNDNPDHTVIFTQKMYEGSLFENATRGKEVLRVHAASTDIGVNVDVTYQIVSGNEEYTFALDRKNGTLSLWNSVDFESVKEHLLVVKAEDSRIPFLSAETHVKVTVIDVNDNAPQFIQKSYSAVIREDAAVNEKILQVMATDADSFENAELSYFFVDTSDGNNVKRSQYKEFKIDSENGIIYIDAKLDREMVC</sequence>
<organism evidence="15 16">
    <name type="scientific">Dinothrombium tinctorium</name>
    <dbReference type="NCBI Taxonomy" id="1965070"/>
    <lineage>
        <taxon>Eukaryota</taxon>
        <taxon>Metazoa</taxon>
        <taxon>Ecdysozoa</taxon>
        <taxon>Arthropoda</taxon>
        <taxon>Chelicerata</taxon>
        <taxon>Arachnida</taxon>
        <taxon>Acari</taxon>
        <taxon>Acariformes</taxon>
        <taxon>Trombidiformes</taxon>
        <taxon>Prostigmata</taxon>
        <taxon>Anystina</taxon>
        <taxon>Parasitengona</taxon>
        <taxon>Trombidioidea</taxon>
        <taxon>Trombidiidae</taxon>
        <taxon>Dinothrombium</taxon>
    </lineage>
</organism>
<dbReference type="FunFam" id="2.60.40.60:FF:000013">
    <property type="entry name" value="Cadherin EGF LAG seven-pass G-type receptor"/>
    <property type="match status" value="2"/>
</dbReference>
<dbReference type="SUPFAM" id="SSF49313">
    <property type="entry name" value="Cadherin-like"/>
    <property type="match status" value="17"/>
</dbReference>
<evidence type="ECO:0000256" key="8">
    <source>
        <dbReference type="ARBA" id="ARBA00022989"/>
    </source>
</evidence>
<dbReference type="InterPro" id="IPR050971">
    <property type="entry name" value="Cadherin-domain_protein"/>
</dbReference>
<dbReference type="PROSITE" id="PS00232">
    <property type="entry name" value="CADHERIN_1"/>
    <property type="match status" value="7"/>
</dbReference>
<evidence type="ECO:0000256" key="7">
    <source>
        <dbReference type="ARBA" id="ARBA00022889"/>
    </source>
</evidence>
<dbReference type="GO" id="GO:0005509">
    <property type="term" value="F:calcium ion binding"/>
    <property type="evidence" value="ECO:0007669"/>
    <property type="project" value="UniProtKB-UniRule"/>
</dbReference>
<dbReference type="InterPro" id="IPR015919">
    <property type="entry name" value="Cadherin-like_sf"/>
</dbReference>
<feature type="domain" description="Cadherin" evidence="14">
    <location>
        <begin position="1826"/>
        <end position="1930"/>
    </location>
</feature>
<dbReference type="FunFam" id="2.60.40.60:FF:000037">
    <property type="entry name" value="FAT atypical cadherin 1"/>
    <property type="match status" value="1"/>
</dbReference>
<evidence type="ECO:0000256" key="12">
    <source>
        <dbReference type="PROSITE-ProRule" id="PRU00043"/>
    </source>
</evidence>
<feature type="domain" description="Cadherin" evidence="14">
    <location>
        <begin position="1048"/>
        <end position="1150"/>
    </location>
</feature>
<proteinExistence type="predicted"/>
<dbReference type="FunFam" id="2.60.40.60:FF:000080">
    <property type="entry name" value="FAT atypical cadherin 1"/>
    <property type="match status" value="1"/>
</dbReference>
<dbReference type="PROSITE" id="PS50268">
    <property type="entry name" value="CADHERIN_2"/>
    <property type="match status" value="17"/>
</dbReference>
<keyword evidence="11" id="KW-0325">Glycoprotein</keyword>
<dbReference type="PRINTS" id="PR00205">
    <property type="entry name" value="CADHERIN"/>
</dbReference>
<feature type="domain" description="Cadherin" evidence="14">
    <location>
        <begin position="1151"/>
        <end position="1258"/>
    </location>
</feature>
<dbReference type="PANTHER" id="PTHR24025:SF28">
    <property type="entry name" value="PUTATIVE-RELATED"/>
    <property type="match status" value="1"/>
</dbReference>
<keyword evidence="10" id="KW-1015">Disulfide bond</keyword>
<dbReference type="GO" id="GO:0007156">
    <property type="term" value="P:homophilic cell adhesion via plasma membrane adhesion molecules"/>
    <property type="evidence" value="ECO:0007669"/>
    <property type="project" value="InterPro"/>
</dbReference>
<feature type="domain" description="Cadherin" evidence="14">
    <location>
        <begin position="934"/>
        <end position="1047"/>
    </location>
</feature>
<feature type="domain" description="Cadherin" evidence="14">
    <location>
        <begin position="70"/>
        <end position="212"/>
    </location>
</feature>
<evidence type="ECO:0000256" key="11">
    <source>
        <dbReference type="ARBA" id="ARBA00023180"/>
    </source>
</evidence>
<feature type="domain" description="Cadherin" evidence="14">
    <location>
        <begin position="769"/>
        <end position="861"/>
    </location>
</feature>
<evidence type="ECO:0000256" key="4">
    <source>
        <dbReference type="ARBA" id="ARBA00022729"/>
    </source>
</evidence>
<evidence type="ECO:0000256" key="5">
    <source>
        <dbReference type="ARBA" id="ARBA00022737"/>
    </source>
</evidence>
<evidence type="ECO:0000256" key="10">
    <source>
        <dbReference type="ARBA" id="ARBA00023157"/>
    </source>
</evidence>
<evidence type="ECO:0000256" key="9">
    <source>
        <dbReference type="ARBA" id="ARBA00023136"/>
    </source>
</evidence>
<feature type="non-terminal residue" evidence="15">
    <location>
        <position position="1"/>
    </location>
</feature>
<feature type="domain" description="Cadherin" evidence="14">
    <location>
        <begin position="1693"/>
        <end position="1825"/>
    </location>
</feature>
<keyword evidence="9" id="KW-0472">Membrane</keyword>
<evidence type="ECO:0000256" key="1">
    <source>
        <dbReference type="ARBA" id="ARBA00004167"/>
    </source>
</evidence>
<dbReference type="SMART" id="SM00112">
    <property type="entry name" value="CA"/>
    <property type="match status" value="16"/>
</dbReference>
<keyword evidence="16" id="KW-1185">Reference proteome</keyword>
<feature type="compositionally biased region" description="Low complexity" evidence="13">
    <location>
        <begin position="349"/>
        <end position="371"/>
    </location>
</feature>
<name>A0A443REY3_9ACAR</name>
<dbReference type="PANTHER" id="PTHR24025">
    <property type="entry name" value="DESMOGLEIN FAMILY MEMBER"/>
    <property type="match status" value="1"/>
</dbReference>
<reference evidence="15 16" key="1">
    <citation type="journal article" date="2018" name="Gigascience">
        <title>Genomes of trombidid mites reveal novel predicted allergens and laterally-transferred genes associated with secondary metabolism.</title>
        <authorList>
            <person name="Dong X."/>
            <person name="Chaisiri K."/>
            <person name="Xia D."/>
            <person name="Armstrong S.D."/>
            <person name="Fang Y."/>
            <person name="Donnelly M.J."/>
            <person name="Kadowaki T."/>
            <person name="McGarry J.W."/>
            <person name="Darby A.C."/>
            <person name="Makepeace B.L."/>
        </authorList>
    </citation>
    <scope>NUCLEOTIDE SEQUENCE [LARGE SCALE GENOMIC DNA]</scope>
    <source>
        <strain evidence="15">UoL-WK</strain>
    </source>
</reference>
<accession>A0A443REY3</accession>
<evidence type="ECO:0000313" key="15">
    <source>
        <dbReference type="EMBL" id="RWS13849.1"/>
    </source>
</evidence>
<dbReference type="InterPro" id="IPR020894">
    <property type="entry name" value="Cadherin_CS"/>
</dbReference>
<dbReference type="GO" id="GO:0007424">
    <property type="term" value="P:open tracheal system development"/>
    <property type="evidence" value="ECO:0007669"/>
    <property type="project" value="UniProtKB-ARBA"/>
</dbReference>
<keyword evidence="7" id="KW-0130">Cell adhesion</keyword>
<evidence type="ECO:0000256" key="3">
    <source>
        <dbReference type="ARBA" id="ARBA00022692"/>
    </source>
</evidence>